<sequence length="369" mass="41785">MGCPLRILHVVVNMNRGGAETLIMNLYRNLDRSKIQFDFLTCKEGVFDEEIMALGGKVHRVPYVTDVGHTGYIKTLDTFFSSQQEYKIVHSHMDKMSGFVLRSAKKAGIPIRIAHSHNTSSEGGIAAKMYKWYAGKYVFPCATHLLACSNAAAQWLFAEKATTTKILKNGIECDKFTFSPQIRKQVREELQLHQDTFIVGHVGRFARQKNHSFLIDIFAQLINLKPNSILLLVGDGPLRLQIEKKVVELNLERNVKFLGIRSDIHRLLQAFDVFVFPSIHEGLPVTLIEAQGAGLPCVISDTITREVDLGMNLIEYFPMNDKKIWIEKINSVESRSLPRNMPDQALSKKGYDIKNTAELTKDFYLAVSR</sequence>
<gene>
    <name evidence="1" type="ORF">M3215_04205</name>
</gene>
<organism evidence="1 2">
    <name type="scientific">Bacillus cytotoxicus</name>
    <dbReference type="NCBI Taxonomy" id="580165"/>
    <lineage>
        <taxon>Bacteria</taxon>
        <taxon>Bacillati</taxon>
        <taxon>Bacillota</taxon>
        <taxon>Bacilli</taxon>
        <taxon>Bacillales</taxon>
        <taxon>Bacillaceae</taxon>
        <taxon>Bacillus</taxon>
        <taxon>Bacillus cereus group</taxon>
    </lineage>
</organism>
<protein>
    <submittedName>
        <fullName evidence="1">Glycosyltransferase family 1 protein</fullName>
    </submittedName>
</protein>
<accession>A0ACC6A448</accession>
<evidence type="ECO:0000313" key="1">
    <source>
        <dbReference type="EMBL" id="MCM3735039.1"/>
    </source>
</evidence>
<keyword evidence="2" id="KW-1185">Reference proteome</keyword>
<dbReference type="Proteomes" id="UP001202289">
    <property type="component" value="Unassembled WGS sequence"/>
</dbReference>
<reference evidence="1" key="1">
    <citation type="submission" date="2022-05" db="EMBL/GenBank/DDBJ databases">
        <title>Comparative Genomics of Spacecraft Associated Microbes.</title>
        <authorList>
            <person name="Tran M.T."/>
            <person name="Wright A."/>
            <person name="Seuylemezian A."/>
            <person name="Eisen J."/>
            <person name="Coil D."/>
        </authorList>
    </citation>
    <scope>NUCLEOTIDE SEQUENCE</scope>
    <source>
        <strain evidence="1">FAIRING 10M-2.2</strain>
    </source>
</reference>
<comment type="caution">
    <text evidence="1">The sequence shown here is derived from an EMBL/GenBank/DDBJ whole genome shotgun (WGS) entry which is preliminary data.</text>
</comment>
<dbReference type="EMBL" id="JAMBOP010000003">
    <property type="protein sequence ID" value="MCM3735039.1"/>
    <property type="molecule type" value="Genomic_DNA"/>
</dbReference>
<name>A0ACC6A448_9BACI</name>
<evidence type="ECO:0000313" key="2">
    <source>
        <dbReference type="Proteomes" id="UP001202289"/>
    </source>
</evidence>
<proteinExistence type="predicted"/>